<protein>
    <recommendedName>
        <fullName evidence="3">DUF5723 domain-containing protein</fullName>
    </recommendedName>
</protein>
<organism evidence="1 2">
    <name type="scientific">Chitinophaga parva</name>
    <dbReference type="NCBI Taxonomy" id="2169414"/>
    <lineage>
        <taxon>Bacteria</taxon>
        <taxon>Pseudomonadati</taxon>
        <taxon>Bacteroidota</taxon>
        <taxon>Chitinophagia</taxon>
        <taxon>Chitinophagales</taxon>
        <taxon>Chitinophagaceae</taxon>
        <taxon>Chitinophaga</taxon>
    </lineage>
</organism>
<evidence type="ECO:0008006" key="3">
    <source>
        <dbReference type="Google" id="ProtNLM"/>
    </source>
</evidence>
<keyword evidence="2" id="KW-1185">Reference proteome</keyword>
<reference evidence="1 2" key="1">
    <citation type="submission" date="2018-04" db="EMBL/GenBank/DDBJ databases">
        <title>Chitinophaga fuyangensis sp. nov., isolated from soil in a chemical factory.</title>
        <authorList>
            <person name="Chen K."/>
        </authorList>
    </citation>
    <scope>NUCLEOTIDE SEQUENCE [LARGE SCALE GENOMIC DNA]</scope>
    <source>
        <strain evidence="1 2">LY-1</strain>
    </source>
</reference>
<evidence type="ECO:0000313" key="1">
    <source>
        <dbReference type="EMBL" id="PUZ29308.1"/>
    </source>
</evidence>
<evidence type="ECO:0000313" key="2">
    <source>
        <dbReference type="Proteomes" id="UP000244450"/>
    </source>
</evidence>
<comment type="caution">
    <text evidence="1">The sequence shown here is derived from an EMBL/GenBank/DDBJ whole genome shotgun (WGS) entry which is preliminary data.</text>
</comment>
<name>A0A2T7BNQ6_9BACT</name>
<proteinExistence type="predicted"/>
<accession>A0A2T7BNQ6</accession>
<dbReference type="EMBL" id="QCYK01000001">
    <property type="protein sequence ID" value="PUZ29308.1"/>
    <property type="molecule type" value="Genomic_DNA"/>
</dbReference>
<dbReference type="Proteomes" id="UP000244450">
    <property type="component" value="Unassembled WGS sequence"/>
</dbReference>
<gene>
    <name evidence="1" type="ORF">DCC81_07565</name>
</gene>
<dbReference type="AlphaFoldDB" id="A0A2T7BNQ6"/>
<sequence length="260" mass="27800">MLHVPLCAQSVWPVGKDPGLGVYSHAFQQAFTTLQHPAALAEQGAFTAGTYMERRFTLKATNACVAALALPAGPGAFGLNVQRLGFGDYHEQALGLGYGRSLGSRVDIGLQADYFEKYIAGYGRAAVTTFNGGLLWKVTSRVCVGMDVFNPVQRRLAKLGEEQLNSLYTLGAGYAGSQFYVSAAATMQAGRPLLTRVLCEYVLVKQFALQAGVATQAQYNFAGVSFRLGHLRVDLAGSYHPQLGITPGAAVIWKGTEKGQ</sequence>